<dbReference type="KEGG" id="mng:MNEG_7317"/>
<reference evidence="1 2" key="1">
    <citation type="journal article" date="2013" name="BMC Genomics">
        <title>Reconstruction of the lipid metabolism for the microalga Monoraphidium neglectum from its genome sequence reveals characteristics suitable for biofuel production.</title>
        <authorList>
            <person name="Bogen C."/>
            <person name="Al-Dilaimi A."/>
            <person name="Albersmeier A."/>
            <person name="Wichmann J."/>
            <person name="Grundmann M."/>
            <person name="Rupp O."/>
            <person name="Lauersen K.J."/>
            <person name="Blifernez-Klassen O."/>
            <person name="Kalinowski J."/>
            <person name="Goesmann A."/>
            <person name="Mussgnug J.H."/>
            <person name="Kruse O."/>
        </authorList>
    </citation>
    <scope>NUCLEOTIDE SEQUENCE [LARGE SCALE GENOMIC DNA]</scope>
    <source>
        <strain evidence="1 2">SAG 48.87</strain>
    </source>
</reference>
<dbReference type="InterPro" id="IPR011042">
    <property type="entry name" value="6-blade_b-propeller_TolB-like"/>
</dbReference>
<name>A0A0D2N3K7_9CHLO</name>
<organism evidence="1 2">
    <name type="scientific">Monoraphidium neglectum</name>
    <dbReference type="NCBI Taxonomy" id="145388"/>
    <lineage>
        <taxon>Eukaryota</taxon>
        <taxon>Viridiplantae</taxon>
        <taxon>Chlorophyta</taxon>
        <taxon>core chlorophytes</taxon>
        <taxon>Chlorophyceae</taxon>
        <taxon>CS clade</taxon>
        <taxon>Sphaeropleales</taxon>
        <taxon>Selenastraceae</taxon>
        <taxon>Monoraphidium</taxon>
    </lineage>
</organism>
<dbReference type="SUPFAM" id="SSF82171">
    <property type="entry name" value="DPP6 N-terminal domain-like"/>
    <property type="match status" value="1"/>
</dbReference>
<protein>
    <submittedName>
        <fullName evidence="1">Uncharacterized protein</fullName>
    </submittedName>
</protein>
<dbReference type="GeneID" id="25740193"/>
<dbReference type="RefSeq" id="XP_013899665.1">
    <property type="nucleotide sequence ID" value="XM_014044211.1"/>
</dbReference>
<dbReference type="AlphaFoldDB" id="A0A0D2N3K7"/>
<dbReference type="Gene3D" id="2.120.10.30">
    <property type="entry name" value="TolB, C-terminal domain"/>
    <property type="match status" value="1"/>
</dbReference>
<dbReference type="Proteomes" id="UP000054498">
    <property type="component" value="Unassembled WGS sequence"/>
</dbReference>
<sequence length="337" mass="36930">MSLLLGTSKYRNAQLSPDGKYISYNRPSGDTGVYNVFVKELPAPGSAAAAADKRSLFDREGIDKDIQVTFDKKRGITSGTWGQDGKSMAYIQDTDGDENFHLFLVPLADTFKSGAKAAPPPVDATPFKGVKASGIMSSKNRPGILYIGLNKRSKEVFDLYRLDLKTMKLTLDTVNPGGLTTWLPDYGFNIRAALGYNNTDGSTYVLINDAPPTTDAAVAAAPDLDALFSAAKEQNYTTAQWIAASASKADASKWRRLITWPFGEKGGVFRFNKQGNGLYIVTSIDRDTTEFQLVSLQPGAKVIKRIASNPLVNVGSVWFEEDSWEPQMVSFNYLRYV</sequence>
<dbReference type="STRING" id="145388.A0A0D2N3K7"/>
<dbReference type="EMBL" id="KK101502">
    <property type="protein sequence ID" value="KIZ00646.1"/>
    <property type="molecule type" value="Genomic_DNA"/>
</dbReference>
<proteinExistence type="predicted"/>
<evidence type="ECO:0000313" key="2">
    <source>
        <dbReference type="Proteomes" id="UP000054498"/>
    </source>
</evidence>
<accession>A0A0D2N3K7</accession>
<evidence type="ECO:0000313" key="1">
    <source>
        <dbReference type="EMBL" id="KIZ00646.1"/>
    </source>
</evidence>
<keyword evidence="2" id="KW-1185">Reference proteome</keyword>
<dbReference type="OrthoDB" id="416344at2759"/>
<gene>
    <name evidence="1" type="ORF">MNEG_7317</name>
</gene>